<dbReference type="EMBL" id="CP045429">
    <property type="protein sequence ID" value="QPB82447.1"/>
    <property type="molecule type" value="Genomic_DNA"/>
</dbReference>
<sequence>MIRCIFIFSLIIFSSASSAGKRESADLMLKSLAAKACEKSGTDCEIIKRRCPQMVPMPNTCIVMEYFDLEVAKERCGADTYMTCYQDNIRFKGKALHEFTLPNQGKPILKRAFKECGSVGYYEVKSSQLKNIEWAIIGVMNSVMEQAELYPPTYQDSKVFFDCLSVVK</sequence>
<dbReference type="AlphaFoldDB" id="A0A5S3UPA3"/>
<gene>
    <name evidence="1" type="ORF">CWC22_005385</name>
</gene>
<accession>A0A5S3UPA3</accession>
<name>A0A5S3UPA3_9GAMM</name>
<protein>
    <submittedName>
        <fullName evidence="1">Uncharacterized protein</fullName>
    </submittedName>
</protein>
<organism evidence="1 2">
    <name type="scientific">Pseudoalteromonas rubra</name>
    <dbReference type="NCBI Taxonomy" id="43658"/>
    <lineage>
        <taxon>Bacteria</taxon>
        <taxon>Pseudomonadati</taxon>
        <taxon>Pseudomonadota</taxon>
        <taxon>Gammaproteobacteria</taxon>
        <taxon>Alteromonadales</taxon>
        <taxon>Pseudoalteromonadaceae</taxon>
        <taxon>Pseudoalteromonas</taxon>
    </lineage>
</organism>
<dbReference type="RefSeq" id="WP_138539855.1">
    <property type="nucleotide sequence ID" value="NZ_CP045429.1"/>
</dbReference>
<dbReference type="Proteomes" id="UP000305729">
    <property type="component" value="Chromosome 1"/>
</dbReference>
<evidence type="ECO:0000313" key="1">
    <source>
        <dbReference type="EMBL" id="QPB82447.1"/>
    </source>
</evidence>
<reference evidence="1 2" key="1">
    <citation type="submission" date="2019-10" db="EMBL/GenBank/DDBJ databases">
        <title>Pseudoalteromonas rubra S4059.</title>
        <authorList>
            <person name="Paulsen S."/>
            <person name="Wang X."/>
        </authorList>
    </citation>
    <scope>NUCLEOTIDE SEQUENCE [LARGE SCALE GENOMIC DNA]</scope>
    <source>
        <strain evidence="1 2">S4059</strain>
    </source>
</reference>
<proteinExistence type="predicted"/>
<evidence type="ECO:0000313" key="2">
    <source>
        <dbReference type="Proteomes" id="UP000305729"/>
    </source>
</evidence>